<dbReference type="CDD" id="cd16481">
    <property type="entry name" value="RING-H2_TTC3"/>
    <property type="match status" value="1"/>
</dbReference>
<evidence type="ECO:0000256" key="3">
    <source>
        <dbReference type="ARBA" id="ARBA00022833"/>
    </source>
</evidence>
<name>A0A553MKG7_9TELE</name>
<keyword evidence="9" id="KW-1185">Reference proteome</keyword>
<protein>
    <recommendedName>
        <fullName evidence="7">RING-type domain-containing protein</fullName>
    </recommendedName>
</protein>
<evidence type="ECO:0000313" key="8">
    <source>
        <dbReference type="EMBL" id="TRY53670.1"/>
    </source>
</evidence>
<evidence type="ECO:0000256" key="1">
    <source>
        <dbReference type="ARBA" id="ARBA00022723"/>
    </source>
</evidence>
<dbReference type="Pfam" id="PF24525">
    <property type="entry name" value="TTC3"/>
    <property type="match status" value="1"/>
</dbReference>
<dbReference type="GO" id="GO:0008270">
    <property type="term" value="F:zinc ion binding"/>
    <property type="evidence" value="ECO:0007669"/>
    <property type="project" value="UniProtKB-KW"/>
</dbReference>
<dbReference type="SUPFAM" id="SSF57850">
    <property type="entry name" value="RING/U-box"/>
    <property type="match status" value="1"/>
</dbReference>
<keyword evidence="5" id="KW-0175">Coiled coil</keyword>
<gene>
    <name evidence="8" type="ORF">DNTS_015861</name>
</gene>
<dbReference type="AlphaFoldDB" id="A0A553MKG7"/>
<evidence type="ECO:0000313" key="9">
    <source>
        <dbReference type="Proteomes" id="UP000316079"/>
    </source>
</evidence>
<sequence>IASAELTLFQKKLEEVVKKDQEEKKENQETLKNLKMEIKDLSEQQESLSKTITLMNREYEAELERFLELGNQYAVKRSSLEEEIKSFRDTCHSVSVLQCQRERALRKLRLSVSEGKMLITHLAEISHSIPSAAMISSLDDWKRHVCELEEAISSTEVAFVSRIEEVRKGTRLSSLLEISLPRVPSAPELPVIPQAPQFNGPPPATQVQPPSERPPSATLMPPRSNTPQLRVAAAEETGVRQQSVYHRILERLSLMFPHHNRQVLGGFIQELHSSNSSLSSMSYDEVISQAVQLILDRQENAREQIKAGTAQSQAQAWKNVQDRHRNRGIALNMEDPCIICHDEMRPEELCVLECRHSFHREVCLCVIASTRRIACIKSWLKNQSTCPTCREHALLPEDFPVLPGRARPHAHTHFS</sequence>
<feature type="non-terminal residue" evidence="8">
    <location>
        <position position="1"/>
    </location>
</feature>
<keyword evidence="2 4" id="KW-0863">Zinc-finger</keyword>
<keyword evidence="3" id="KW-0862">Zinc</keyword>
<dbReference type="InterPro" id="IPR001841">
    <property type="entry name" value="Znf_RING"/>
</dbReference>
<dbReference type="InterPro" id="IPR013083">
    <property type="entry name" value="Znf_RING/FYVE/PHD"/>
</dbReference>
<dbReference type="Proteomes" id="UP000316079">
    <property type="component" value="Unassembled WGS sequence"/>
</dbReference>
<dbReference type="Pfam" id="PF24905">
    <property type="entry name" value="TTC3_9th"/>
    <property type="match status" value="1"/>
</dbReference>
<evidence type="ECO:0000256" key="4">
    <source>
        <dbReference type="PROSITE-ProRule" id="PRU00175"/>
    </source>
</evidence>
<dbReference type="PANTHER" id="PTHR17550">
    <property type="entry name" value="E3 UBIQUITIN-PROTEIN LIGASE TTC3"/>
    <property type="match status" value="1"/>
</dbReference>
<organism evidence="8 9">
    <name type="scientific">Danionella cerebrum</name>
    <dbReference type="NCBI Taxonomy" id="2873325"/>
    <lineage>
        <taxon>Eukaryota</taxon>
        <taxon>Metazoa</taxon>
        <taxon>Chordata</taxon>
        <taxon>Craniata</taxon>
        <taxon>Vertebrata</taxon>
        <taxon>Euteleostomi</taxon>
        <taxon>Actinopterygii</taxon>
        <taxon>Neopterygii</taxon>
        <taxon>Teleostei</taxon>
        <taxon>Ostariophysi</taxon>
        <taxon>Cypriniformes</taxon>
        <taxon>Danionidae</taxon>
        <taxon>Danioninae</taxon>
        <taxon>Danionella</taxon>
    </lineage>
</organism>
<evidence type="ECO:0000259" key="7">
    <source>
        <dbReference type="PROSITE" id="PS50089"/>
    </source>
</evidence>
<proteinExistence type="predicted"/>
<evidence type="ECO:0000256" key="5">
    <source>
        <dbReference type="SAM" id="Coils"/>
    </source>
</evidence>
<evidence type="ECO:0000256" key="6">
    <source>
        <dbReference type="SAM" id="MobiDB-lite"/>
    </source>
</evidence>
<dbReference type="STRING" id="623744.A0A553MKG7"/>
<feature type="region of interest" description="Disordered" evidence="6">
    <location>
        <begin position="189"/>
        <end position="224"/>
    </location>
</feature>
<dbReference type="OrthoDB" id="8062037at2759"/>
<dbReference type="InterPro" id="IPR056872">
    <property type="entry name" value="TTC3/DZIP3-like_helical"/>
</dbReference>
<dbReference type="PANTHER" id="PTHR17550:SF8">
    <property type="entry name" value="RING-TYPE E3 UBIQUITIN TRANSFERASE"/>
    <property type="match status" value="1"/>
</dbReference>
<feature type="domain" description="RING-type" evidence="7">
    <location>
        <begin position="337"/>
        <end position="390"/>
    </location>
</feature>
<dbReference type="InterPro" id="IPR056870">
    <property type="entry name" value="TTC3/DZIP3/RBM44-like_helical"/>
</dbReference>
<accession>A0A553MKG7</accession>
<dbReference type="Gene3D" id="3.30.40.10">
    <property type="entry name" value="Zinc/RING finger domain, C3HC4 (zinc finger)"/>
    <property type="match status" value="1"/>
</dbReference>
<keyword evidence="1" id="KW-0479">Metal-binding</keyword>
<dbReference type="PROSITE" id="PS50089">
    <property type="entry name" value="ZF_RING_2"/>
    <property type="match status" value="1"/>
</dbReference>
<evidence type="ECO:0000256" key="2">
    <source>
        <dbReference type="ARBA" id="ARBA00022771"/>
    </source>
</evidence>
<dbReference type="EMBL" id="SRMA01027521">
    <property type="protein sequence ID" value="TRY53670.1"/>
    <property type="molecule type" value="Genomic_DNA"/>
</dbReference>
<feature type="coiled-coil region" evidence="5">
    <location>
        <begin position="10"/>
        <end position="58"/>
    </location>
</feature>
<comment type="caution">
    <text evidence="8">The sequence shown here is derived from an EMBL/GenBank/DDBJ whole genome shotgun (WGS) entry which is preliminary data.</text>
</comment>
<reference evidence="8 9" key="1">
    <citation type="journal article" date="2019" name="Sci. Data">
        <title>Hybrid genome assembly and annotation of Danionella translucida.</title>
        <authorList>
            <person name="Kadobianskyi M."/>
            <person name="Schulze L."/>
            <person name="Schuelke M."/>
            <person name="Judkewitz B."/>
        </authorList>
    </citation>
    <scope>NUCLEOTIDE SEQUENCE [LARGE SCALE GENOMIC DNA]</scope>
    <source>
        <strain evidence="8 9">Bolton</strain>
    </source>
</reference>